<dbReference type="InterPro" id="IPR000866">
    <property type="entry name" value="AhpC/TSA"/>
</dbReference>
<organism evidence="2 3">
    <name type="scientific">Thraustotheca clavata</name>
    <dbReference type="NCBI Taxonomy" id="74557"/>
    <lineage>
        <taxon>Eukaryota</taxon>
        <taxon>Sar</taxon>
        <taxon>Stramenopiles</taxon>
        <taxon>Oomycota</taxon>
        <taxon>Saprolegniomycetes</taxon>
        <taxon>Saprolegniales</taxon>
        <taxon>Achlyaceae</taxon>
        <taxon>Thraustotheca</taxon>
    </lineage>
</organism>
<keyword evidence="3" id="KW-1185">Reference proteome</keyword>
<dbReference type="PANTHER" id="PTHR42852:SF13">
    <property type="entry name" value="PROTEIN DIPZ"/>
    <property type="match status" value="1"/>
</dbReference>
<sequence>MAGVIVNHPAPDFELVDLETGTISTFNDITENGKPSVVMFYATWCNSCIPAVEEFEKWSKHNIPHHLVNFILINVDKHVEKLLFNIQNALDFVKAENKTTKKPRVCTEYLDNGDIPTLLHFGCDDIPDGYGVHAVPHKLVINEKNIVVRNFDDFHWDDIAGLFKHKFEETNQCHWQPVFKI</sequence>
<accession>A0A1V9YTK8</accession>
<gene>
    <name evidence="2" type="ORF">THRCLA_22748</name>
</gene>
<dbReference type="InterPro" id="IPR036249">
    <property type="entry name" value="Thioredoxin-like_sf"/>
</dbReference>
<dbReference type="STRING" id="74557.A0A1V9YTK8"/>
<dbReference type="PROSITE" id="PS51352">
    <property type="entry name" value="THIOREDOXIN_2"/>
    <property type="match status" value="1"/>
</dbReference>
<comment type="caution">
    <text evidence="2">The sequence shown here is derived from an EMBL/GenBank/DDBJ whole genome shotgun (WGS) entry which is preliminary data.</text>
</comment>
<dbReference type="OrthoDB" id="2121326at2759"/>
<feature type="domain" description="Thioredoxin" evidence="1">
    <location>
        <begin position="4"/>
        <end position="168"/>
    </location>
</feature>
<dbReference type="Gene3D" id="3.40.30.10">
    <property type="entry name" value="Glutaredoxin"/>
    <property type="match status" value="1"/>
</dbReference>
<proteinExistence type="predicted"/>
<evidence type="ECO:0000313" key="3">
    <source>
        <dbReference type="Proteomes" id="UP000243217"/>
    </source>
</evidence>
<dbReference type="GO" id="GO:0016209">
    <property type="term" value="F:antioxidant activity"/>
    <property type="evidence" value="ECO:0007669"/>
    <property type="project" value="InterPro"/>
</dbReference>
<evidence type="ECO:0000313" key="2">
    <source>
        <dbReference type="EMBL" id="OQR89102.1"/>
    </source>
</evidence>
<dbReference type="SUPFAM" id="SSF52833">
    <property type="entry name" value="Thioredoxin-like"/>
    <property type="match status" value="1"/>
</dbReference>
<protein>
    <recommendedName>
        <fullName evidence="1">Thioredoxin domain-containing protein</fullName>
    </recommendedName>
</protein>
<dbReference type="InterPro" id="IPR050553">
    <property type="entry name" value="Thioredoxin_ResA/DsbE_sf"/>
</dbReference>
<dbReference type="InterPro" id="IPR013766">
    <property type="entry name" value="Thioredoxin_domain"/>
</dbReference>
<dbReference type="Pfam" id="PF00578">
    <property type="entry name" value="AhpC-TSA"/>
    <property type="match status" value="1"/>
</dbReference>
<dbReference type="EMBL" id="JNBS01002859">
    <property type="protein sequence ID" value="OQR89102.1"/>
    <property type="molecule type" value="Genomic_DNA"/>
</dbReference>
<name>A0A1V9YTK8_9STRA</name>
<dbReference type="Proteomes" id="UP000243217">
    <property type="component" value="Unassembled WGS sequence"/>
</dbReference>
<dbReference type="AlphaFoldDB" id="A0A1V9YTK8"/>
<dbReference type="GO" id="GO:0016491">
    <property type="term" value="F:oxidoreductase activity"/>
    <property type="evidence" value="ECO:0007669"/>
    <property type="project" value="InterPro"/>
</dbReference>
<dbReference type="PANTHER" id="PTHR42852">
    <property type="entry name" value="THIOL:DISULFIDE INTERCHANGE PROTEIN DSBE"/>
    <property type="match status" value="1"/>
</dbReference>
<reference evidence="2 3" key="1">
    <citation type="journal article" date="2014" name="Genome Biol. Evol.">
        <title>The secreted proteins of Achlya hypogyna and Thraustotheca clavata identify the ancestral oomycete secretome and reveal gene acquisitions by horizontal gene transfer.</title>
        <authorList>
            <person name="Misner I."/>
            <person name="Blouin N."/>
            <person name="Leonard G."/>
            <person name="Richards T.A."/>
            <person name="Lane C.E."/>
        </authorList>
    </citation>
    <scope>NUCLEOTIDE SEQUENCE [LARGE SCALE GENOMIC DNA]</scope>
    <source>
        <strain evidence="2 3">ATCC 34112</strain>
    </source>
</reference>
<evidence type="ECO:0000259" key="1">
    <source>
        <dbReference type="PROSITE" id="PS51352"/>
    </source>
</evidence>